<dbReference type="AlphaFoldDB" id="A0A951PJW2"/>
<proteinExistence type="predicted"/>
<name>A0A951PJW2_9CYAN</name>
<reference evidence="3" key="2">
    <citation type="journal article" date="2022" name="Microbiol. Resour. Announc.">
        <title>Metagenome Sequencing to Explore Phylogenomics of Terrestrial Cyanobacteria.</title>
        <authorList>
            <person name="Ward R.D."/>
            <person name="Stajich J.E."/>
            <person name="Johansen J.R."/>
            <person name="Huntemann M."/>
            <person name="Clum A."/>
            <person name="Foster B."/>
            <person name="Foster B."/>
            <person name="Roux S."/>
            <person name="Palaniappan K."/>
            <person name="Varghese N."/>
            <person name="Mukherjee S."/>
            <person name="Reddy T.B.K."/>
            <person name="Daum C."/>
            <person name="Copeland A."/>
            <person name="Chen I.A."/>
            <person name="Ivanova N.N."/>
            <person name="Kyrpides N.C."/>
            <person name="Shapiro N."/>
            <person name="Eloe-Fadrosh E.A."/>
            <person name="Pietrasiak N."/>
        </authorList>
    </citation>
    <scope>NUCLEOTIDE SEQUENCE</scope>
    <source>
        <strain evidence="3">CPER-KK1</strain>
    </source>
</reference>
<evidence type="ECO:0000256" key="1">
    <source>
        <dbReference type="SAM" id="MobiDB-lite"/>
    </source>
</evidence>
<keyword evidence="2" id="KW-0812">Transmembrane</keyword>
<feature type="transmembrane region" description="Helical" evidence="2">
    <location>
        <begin position="40"/>
        <end position="63"/>
    </location>
</feature>
<feature type="region of interest" description="Disordered" evidence="1">
    <location>
        <begin position="70"/>
        <end position="101"/>
    </location>
</feature>
<evidence type="ECO:0000256" key="2">
    <source>
        <dbReference type="SAM" id="Phobius"/>
    </source>
</evidence>
<gene>
    <name evidence="3" type="ORF">KME25_07615</name>
</gene>
<keyword evidence="2" id="KW-0472">Membrane</keyword>
<protein>
    <submittedName>
        <fullName evidence="3">Uncharacterized protein</fullName>
    </submittedName>
</protein>
<reference evidence="3" key="1">
    <citation type="submission" date="2021-05" db="EMBL/GenBank/DDBJ databases">
        <authorList>
            <person name="Pietrasiak N."/>
            <person name="Ward R."/>
            <person name="Stajich J.E."/>
            <person name="Kurbessoian T."/>
        </authorList>
    </citation>
    <scope>NUCLEOTIDE SEQUENCE</scope>
    <source>
        <strain evidence="3">CPER-KK1</strain>
    </source>
</reference>
<sequence length="101" mass="11936">MTLLVVVLVSVYLLFAWYFFKIWLRFFERDTEMTLEERRLSWVVLFIGTLAWPLVVPISYLTLLEKKLKNQEASSGSDKVVDISDDSDMNDSKHWTVHSYN</sequence>
<evidence type="ECO:0000313" key="3">
    <source>
        <dbReference type="EMBL" id="MBW4544292.1"/>
    </source>
</evidence>
<dbReference type="Proteomes" id="UP000753908">
    <property type="component" value="Unassembled WGS sequence"/>
</dbReference>
<dbReference type="EMBL" id="JAHHIF010000008">
    <property type="protein sequence ID" value="MBW4544292.1"/>
    <property type="molecule type" value="Genomic_DNA"/>
</dbReference>
<organism evidence="3 4">
    <name type="scientific">Symplocastrum torsivum CPER-KK1</name>
    <dbReference type="NCBI Taxonomy" id="450513"/>
    <lineage>
        <taxon>Bacteria</taxon>
        <taxon>Bacillati</taxon>
        <taxon>Cyanobacteriota</taxon>
        <taxon>Cyanophyceae</taxon>
        <taxon>Oscillatoriophycideae</taxon>
        <taxon>Oscillatoriales</taxon>
        <taxon>Microcoleaceae</taxon>
        <taxon>Symplocastrum</taxon>
    </lineage>
</organism>
<comment type="caution">
    <text evidence="3">The sequence shown here is derived from an EMBL/GenBank/DDBJ whole genome shotgun (WGS) entry which is preliminary data.</text>
</comment>
<keyword evidence="2" id="KW-1133">Transmembrane helix</keyword>
<accession>A0A951PJW2</accession>
<evidence type="ECO:0000313" key="4">
    <source>
        <dbReference type="Proteomes" id="UP000753908"/>
    </source>
</evidence>